<dbReference type="Proteomes" id="UP000675880">
    <property type="component" value="Unassembled WGS sequence"/>
</dbReference>
<organism evidence="1 2">
    <name type="scientific">Nitrospira defluvii</name>
    <dbReference type="NCBI Taxonomy" id="330214"/>
    <lineage>
        <taxon>Bacteria</taxon>
        <taxon>Pseudomonadati</taxon>
        <taxon>Nitrospirota</taxon>
        <taxon>Nitrospiria</taxon>
        <taxon>Nitrospirales</taxon>
        <taxon>Nitrospiraceae</taxon>
        <taxon>Nitrospira</taxon>
    </lineage>
</organism>
<dbReference type="InterPro" id="IPR025701">
    <property type="entry name" value="UBQ-conjugat_E2_E"/>
</dbReference>
<evidence type="ECO:0008006" key="3">
    <source>
        <dbReference type="Google" id="ProtNLM"/>
    </source>
</evidence>
<dbReference type="Pfam" id="PF14462">
    <property type="entry name" value="Prok-E2_E"/>
    <property type="match status" value="1"/>
</dbReference>
<keyword evidence="2" id="KW-1185">Reference proteome</keyword>
<accession>A0ABM8RYW2</accession>
<protein>
    <recommendedName>
        <fullName evidence="3">E2 family protein E</fullName>
    </recommendedName>
</protein>
<gene>
    <name evidence="1" type="ORF">NSPZN2_40659</name>
</gene>
<dbReference type="EMBL" id="CAJNBJ010000017">
    <property type="protein sequence ID" value="CAE6778960.1"/>
    <property type="molecule type" value="Genomic_DNA"/>
</dbReference>
<name>A0ABM8RYW2_9BACT</name>
<comment type="caution">
    <text evidence="1">The sequence shown here is derived from an EMBL/GenBank/DDBJ whole genome shotgun (WGS) entry which is preliminary data.</text>
</comment>
<reference evidence="1 2" key="1">
    <citation type="submission" date="2021-02" db="EMBL/GenBank/DDBJ databases">
        <authorList>
            <person name="Han P."/>
        </authorList>
    </citation>
    <scope>NUCLEOTIDE SEQUENCE [LARGE SCALE GENOMIC DNA]</scope>
    <source>
        <strain evidence="1">Candidatus Nitrospira sp. ZN2</strain>
    </source>
</reference>
<dbReference type="RefSeq" id="WP_213043450.1">
    <property type="nucleotide sequence ID" value="NZ_CAJNBJ010000017.1"/>
</dbReference>
<sequence>MSYLPEPDRQYLTSKGIIFEEMEGDGKKAVVLKERPLPANRYDAKVVDVLILLPSSYPDVGPDMFYVLPWIKIFPANRFPNAADQPLDFGGQRWQRWSRHNNEWRPGIDGMRTMLKRVEHALESAV</sequence>
<evidence type="ECO:0000313" key="1">
    <source>
        <dbReference type="EMBL" id="CAE6778960.1"/>
    </source>
</evidence>
<evidence type="ECO:0000313" key="2">
    <source>
        <dbReference type="Proteomes" id="UP000675880"/>
    </source>
</evidence>
<proteinExistence type="predicted"/>